<gene>
    <name evidence="2" type="ORF">D7S86_28490</name>
</gene>
<accession>A0A494WZ04</accession>
<keyword evidence="1" id="KW-0732">Signal</keyword>
<keyword evidence="3" id="KW-1185">Reference proteome</keyword>
<feature type="chain" id="PRO_5019779921" evidence="1">
    <location>
        <begin position="20"/>
        <end position="199"/>
    </location>
</feature>
<dbReference type="AlphaFoldDB" id="A0A494WZ04"/>
<protein>
    <submittedName>
        <fullName evidence="2">Uncharacterized protein</fullName>
    </submittedName>
</protein>
<organism evidence="2 3">
    <name type="scientific">Pararobbsia silviterrae</name>
    <dbReference type="NCBI Taxonomy" id="1792498"/>
    <lineage>
        <taxon>Bacteria</taxon>
        <taxon>Pseudomonadati</taxon>
        <taxon>Pseudomonadota</taxon>
        <taxon>Betaproteobacteria</taxon>
        <taxon>Burkholderiales</taxon>
        <taxon>Burkholderiaceae</taxon>
        <taxon>Pararobbsia</taxon>
    </lineage>
</organism>
<evidence type="ECO:0000313" key="3">
    <source>
        <dbReference type="Proteomes" id="UP000270342"/>
    </source>
</evidence>
<name>A0A494WZ04_9BURK</name>
<dbReference type="EMBL" id="RBZU01000025">
    <property type="protein sequence ID" value="RKP43757.1"/>
    <property type="molecule type" value="Genomic_DNA"/>
</dbReference>
<dbReference type="RefSeq" id="WP_121091508.1">
    <property type="nucleotide sequence ID" value="NZ_RBZU01000025.1"/>
</dbReference>
<sequence>MRAIALTTLLCGVSAFAHAQGTMAMMRIRGTLVAVSPTSVRVQPNMGEPLDVRLEQDTRIARVAQADLADIKAGSYVGTAAVPQDDGTLRALEVHVFDESLRGAGDGHRPWDLGENGSMTNGTVGDLVVSQGRTITVRYRGGEQRIAVPAGVPVVRIAPGDRTLLVPGAHVMVFAHRGSDGALSAQTVSVGEHGLVPPM</sequence>
<reference evidence="2 3" key="1">
    <citation type="submission" date="2018-10" db="EMBL/GenBank/DDBJ databases">
        <title>Robbsia sp. DHC34, isolated from soil.</title>
        <authorList>
            <person name="Gao Z.-H."/>
            <person name="Qiu L.-H."/>
        </authorList>
    </citation>
    <scope>NUCLEOTIDE SEQUENCE [LARGE SCALE GENOMIC DNA]</scope>
    <source>
        <strain evidence="2 3">DHC34</strain>
    </source>
</reference>
<evidence type="ECO:0000256" key="1">
    <source>
        <dbReference type="SAM" id="SignalP"/>
    </source>
</evidence>
<dbReference type="OrthoDB" id="7068047at2"/>
<feature type="signal peptide" evidence="1">
    <location>
        <begin position="1"/>
        <end position="19"/>
    </location>
</feature>
<evidence type="ECO:0000313" key="2">
    <source>
        <dbReference type="EMBL" id="RKP43757.1"/>
    </source>
</evidence>
<dbReference type="Proteomes" id="UP000270342">
    <property type="component" value="Unassembled WGS sequence"/>
</dbReference>
<comment type="caution">
    <text evidence="2">The sequence shown here is derived from an EMBL/GenBank/DDBJ whole genome shotgun (WGS) entry which is preliminary data.</text>
</comment>
<proteinExistence type="predicted"/>